<gene>
    <name evidence="2" type="ORF">C8Q71DRAFT_702454</name>
</gene>
<organism evidence="2 3">
    <name type="scientific">Rhodofomes roseus</name>
    <dbReference type="NCBI Taxonomy" id="34475"/>
    <lineage>
        <taxon>Eukaryota</taxon>
        <taxon>Fungi</taxon>
        <taxon>Dikarya</taxon>
        <taxon>Basidiomycota</taxon>
        <taxon>Agaricomycotina</taxon>
        <taxon>Agaricomycetes</taxon>
        <taxon>Polyporales</taxon>
        <taxon>Rhodofomes</taxon>
    </lineage>
</organism>
<reference evidence="2 3" key="1">
    <citation type="journal article" date="2021" name="Environ. Microbiol.">
        <title>Gene family expansions and transcriptome signatures uncover fungal adaptations to wood decay.</title>
        <authorList>
            <person name="Hage H."/>
            <person name="Miyauchi S."/>
            <person name="Viragh M."/>
            <person name="Drula E."/>
            <person name="Min B."/>
            <person name="Chaduli D."/>
            <person name="Navarro D."/>
            <person name="Favel A."/>
            <person name="Norest M."/>
            <person name="Lesage-Meessen L."/>
            <person name="Balint B."/>
            <person name="Merenyi Z."/>
            <person name="de Eugenio L."/>
            <person name="Morin E."/>
            <person name="Martinez A.T."/>
            <person name="Baldrian P."/>
            <person name="Stursova M."/>
            <person name="Martinez M.J."/>
            <person name="Novotny C."/>
            <person name="Magnuson J.K."/>
            <person name="Spatafora J.W."/>
            <person name="Maurice S."/>
            <person name="Pangilinan J."/>
            <person name="Andreopoulos W."/>
            <person name="LaButti K."/>
            <person name="Hundley H."/>
            <person name="Na H."/>
            <person name="Kuo A."/>
            <person name="Barry K."/>
            <person name="Lipzen A."/>
            <person name="Henrissat B."/>
            <person name="Riley R."/>
            <person name="Ahrendt S."/>
            <person name="Nagy L.G."/>
            <person name="Grigoriev I.V."/>
            <person name="Martin F."/>
            <person name="Rosso M.N."/>
        </authorList>
    </citation>
    <scope>NUCLEOTIDE SEQUENCE [LARGE SCALE GENOMIC DNA]</scope>
    <source>
        <strain evidence="2 3">CIRM-BRFM 1785</strain>
    </source>
</reference>
<evidence type="ECO:0000313" key="3">
    <source>
        <dbReference type="Proteomes" id="UP000814176"/>
    </source>
</evidence>
<evidence type="ECO:0008006" key="4">
    <source>
        <dbReference type="Google" id="ProtNLM"/>
    </source>
</evidence>
<accession>A0ABQ8KNG7</accession>
<sequence>MPPLAAVRASNARFSPPTPPVAIFVGGTSGIGQGTAQAFARHTRGAAHIILVGRNRAAAAALFATFPRCATSKYEFVPCDASLLRNVAATTAGLLARLPRVNYLVLTCGALPNAWQVLRGARAPTAEGIPEALFAVTYYARAQFARDLLPLLRAARAAGEDAAVLTVLAAGHGGPVDFADMGMEGPWSVRTLRPTVITYMDMMVESLAALAPEVTFTHICPGIVSTPLFPGWVRPLADLLLTSIDDCGEFMLHALLMSRGGGAMRMGEHADDVGLQGYFGGDEVRERVWAHTTEVIERALAKTETVVPSESVGGQ</sequence>
<dbReference type="InterPro" id="IPR002347">
    <property type="entry name" value="SDR_fam"/>
</dbReference>
<keyword evidence="1" id="KW-0560">Oxidoreductase</keyword>
<dbReference type="PRINTS" id="PR00081">
    <property type="entry name" value="GDHRDH"/>
</dbReference>
<dbReference type="RefSeq" id="XP_047781622.1">
    <property type="nucleotide sequence ID" value="XM_047920250.1"/>
</dbReference>
<dbReference type="PANTHER" id="PTHR47534:SF3">
    <property type="entry name" value="ALCOHOL DEHYDROGENASE-LIKE C-TERMINAL DOMAIN-CONTAINING PROTEIN"/>
    <property type="match status" value="1"/>
</dbReference>
<evidence type="ECO:0000256" key="1">
    <source>
        <dbReference type="ARBA" id="ARBA00023002"/>
    </source>
</evidence>
<dbReference type="Pfam" id="PF00106">
    <property type="entry name" value="adh_short"/>
    <property type="match status" value="1"/>
</dbReference>
<keyword evidence="3" id="KW-1185">Reference proteome</keyword>
<dbReference type="EMBL" id="JADCUA010000005">
    <property type="protein sequence ID" value="KAH9839972.1"/>
    <property type="molecule type" value="Genomic_DNA"/>
</dbReference>
<protein>
    <recommendedName>
        <fullName evidence="4">NAD(P)-binding protein</fullName>
    </recommendedName>
</protein>
<evidence type="ECO:0000313" key="2">
    <source>
        <dbReference type="EMBL" id="KAH9839972.1"/>
    </source>
</evidence>
<dbReference type="Proteomes" id="UP000814176">
    <property type="component" value="Unassembled WGS sequence"/>
</dbReference>
<dbReference type="Gene3D" id="3.40.50.720">
    <property type="entry name" value="NAD(P)-binding Rossmann-like Domain"/>
    <property type="match status" value="1"/>
</dbReference>
<comment type="caution">
    <text evidence="2">The sequence shown here is derived from an EMBL/GenBank/DDBJ whole genome shotgun (WGS) entry which is preliminary data.</text>
</comment>
<dbReference type="InterPro" id="IPR052228">
    <property type="entry name" value="Sec_Metab_Biosynth_Oxidored"/>
</dbReference>
<dbReference type="SUPFAM" id="SSF51735">
    <property type="entry name" value="NAD(P)-binding Rossmann-fold domains"/>
    <property type="match status" value="1"/>
</dbReference>
<proteinExistence type="predicted"/>
<dbReference type="PANTHER" id="PTHR47534">
    <property type="entry name" value="YALI0E05731P"/>
    <property type="match status" value="1"/>
</dbReference>
<name>A0ABQ8KNG7_9APHY</name>
<dbReference type="InterPro" id="IPR036291">
    <property type="entry name" value="NAD(P)-bd_dom_sf"/>
</dbReference>
<dbReference type="GeneID" id="72000982"/>